<dbReference type="RefSeq" id="WP_107246814.1">
    <property type="nucleotide sequence ID" value="NZ_PYMJ01000070.1"/>
</dbReference>
<sequence>MSLQNLHVILRHKSEKELIDEIAELYKRFDAVKRYDKVPLLNDDEEDVFNYNVRKIKQSMLPTFTIDTPLPVYEIADAKKIILEYKMMSSNGYGIARLMLFYIELCIHIINEYDYIETVWTSGISTFETLMTFIKKNDLDVGMHKEIERVVQLSSQHIEMNCALACIYEMINIKD</sequence>
<dbReference type="Proteomes" id="UP000240987">
    <property type="component" value="Unassembled WGS sequence"/>
</dbReference>
<evidence type="ECO:0000313" key="2">
    <source>
        <dbReference type="Proteomes" id="UP000240987"/>
    </source>
</evidence>
<dbReference type="Pfam" id="PF19652">
    <property type="entry name" value="DUF6155"/>
    <property type="match status" value="1"/>
</dbReference>
<protein>
    <submittedName>
        <fullName evidence="1">Uncharacterized protein</fullName>
    </submittedName>
</protein>
<organism evidence="1 2">
    <name type="scientific">Photobacterium frigidiphilum</name>
    <dbReference type="NCBI Taxonomy" id="264736"/>
    <lineage>
        <taxon>Bacteria</taxon>
        <taxon>Pseudomonadati</taxon>
        <taxon>Pseudomonadota</taxon>
        <taxon>Gammaproteobacteria</taxon>
        <taxon>Vibrionales</taxon>
        <taxon>Vibrionaceae</taxon>
        <taxon>Photobacterium</taxon>
    </lineage>
</organism>
<reference evidence="1 2" key="1">
    <citation type="submission" date="2018-01" db="EMBL/GenBank/DDBJ databases">
        <title>Whole genome sequencing of Histamine producing bacteria.</title>
        <authorList>
            <person name="Butler K."/>
        </authorList>
    </citation>
    <scope>NUCLEOTIDE SEQUENCE [LARGE SCALE GENOMIC DNA]</scope>
    <source>
        <strain evidence="1 2">JCM 12947</strain>
    </source>
</reference>
<keyword evidence="2" id="KW-1185">Reference proteome</keyword>
<name>A0A2T3J5Y6_9GAMM</name>
<comment type="caution">
    <text evidence="1">The sequence shown here is derived from an EMBL/GenBank/DDBJ whole genome shotgun (WGS) entry which is preliminary data.</text>
</comment>
<proteinExistence type="predicted"/>
<dbReference type="EMBL" id="PYMJ01000070">
    <property type="protein sequence ID" value="PSU42143.1"/>
    <property type="molecule type" value="Genomic_DNA"/>
</dbReference>
<dbReference type="InterPro" id="IPR046153">
    <property type="entry name" value="DUF6155"/>
</dbReference>
<gene>
    <name evidence="1" type="ORF">C9J12_29155</name>
</gene>
<accession>A0A2T3J5Y6</accession>
<dbReference type="OrthoDB" id="9801392at2"/>
<dbReference type="AlphaFoldDB" id="A0A2T3J5Y6"/>
<evidence type="ECO:0000313" key="1">
    <source>
        <dbReference type="EMBL" id="PSU42143.1"/>
    </source>
</evidence>